<keyword evidence="10" id="KW-1185">Reference proteome</keyword>
<dbReference type="InterPro" id="IPR002401">
    <property type="entry name" value="Cyt_P450_E_grp-I"/>
</dbReference>
<dbReference type="GO" id="GO:0016705">
    <property type="term" value="F:oxidoreductase activity, acting on paired donors, with incorporation or reduction of molecular oxygen"/>
    <property type="evidence" value="ECO:0007669"/>
    <property type="project" value="InterPro"/>
</dbReference>
<feature type="transmembrane region" description="Helical" evidence="8">
    <location>
        <begin position="6"/>
        <end position="27"/>
    </location>
</feature>
<evidence type="ECO:0000256" key="7">
    <source>
        <dbReference type="ARBA" id="ARBA00023004"/>
    </source>
</evidence>
<evidence type="ECO:0000256" key="1">
    <source>
        <dbReference type="ARBA" id="ARBA00010617"/>
    </source>
</evidence>
<keyword evidence="8" id="KW-0472">Membrane</keyword>
<evidence type="ECO:0000256" key="4">
    <source>
        <dbReference type="ARBA" id="ARBA00022723"/>
    </source>
</evidence>
<dbReference type="GO" id="GO:0004497">
    <property type="term" value="F:monooxygenase activity"/>
    <property type="evidence" value="ECO:0007669"/>
    <property type="project" value="InterPro"/>
</dbReference>
<evidence type="ECO:0000313" key="9">
    <source>
        <dbReference type="EMBL" id="KAF0933913.1"/>
    </source>
</evidence>
<accession>A0A6G1FAR1</accession>
<dbReference type="EMBL" id="SPHZ02000001">
    <property type="protein sequence ID" value="KAF0933913.1"/>
    <property type="molecule type" value="Genomic_DNA"/>
</dbReference>
<dbReference type="GO" id="GO:0020037">
    <property type="term" value="F:heme binding"/>
    <property type="evidence" value="ECO:0007669"/>
    <property type="project" value="InterPro"/>
</dbReference>
<keyword evidence="4" id="KW-0479">Metal-binding</keyword>
<evidence type="ECO:0000256" key="5">
    <source>
        <dbReference type="ARBA" id="ARBA00022989"/>
    </source>
</evidence>
<evidence type="ECO:0000256" key="8">
    <source>
        <dbReference type="SAM" id="Phobius"/>
    </source>
</evidence>
<evidence type="ECO:0000256" key="3">
    <source>
        <dbReference type="ARBA" id="ARBA00022692"/>
    </source>
</evidence>
<comment type="similarity">
    <text evidence="1">Belongs to the cytochrome P450 family.</text>
</comment>
<sequence>MEAPITPWSSTFLVVLLTTALFLVAVVRGRRSQQRARKYNLPPGPRPWPVIGNLNLIGPLPYRSIHDLSARYGPLMSLRFGLFPVVVGSSVDMARYFLKTNDMAFLDRPRTAAGKHTVYNYTGMLWSHYGEYWRQARRLWVTELLSTRRLASTEHVRAEEVRAMLRGLRDASLAGAGRGAVVLKEHLLMVTLNVISRMVLGKKYVVEGASGSSSVATPEEFRWMIEEIFFLNGVFSIGDMVPWLSWLDPQGYIGRMKRLGKMFDRFLEHVLDEHNERRRRDGEAFVANDMVDLLLQFADDPNLKVPIERDGVKAFILELITGSTDTSSVSVEWAMSEVLRNPRVLAKATEELDRVVGRHRLVAEEDIPNLPYLEAIVKESMRLHPVVPLLIPRVSREDASVGGYDIPAGTRVLVNVWAIGRDPA</sequence>
<keyword evidence="2" id="KW-0349">Heme</keyword>
<dbReference type="PANTHER" id="PTHR47944:SF8">
    <property type="entry name" value="CYTOCHROME P450 SUPERFAMILY PROTEIN"/>
    <property type="match status" value="1"/>
</dbReference>
<gene>
    <name evidence="9" type="ORF">E2562_020043</name>
</gene>
<dbReference type="Pfam" id="PF00067">
    <property type="entry name" value="p450"/>
    <property type="match status" value="1"/>
</dbReference>
<keyword evidence="6" id="KW-0560">Oxidoreductase</keyword>
<comment type="caution">
    <text evidence="9">The sequence shown here is derived from an EMBL/GenBank/DDBJ whole genome shotgun (WGS) entry which is preliminary data.</text>
</comment>
<protein>
    <recommendedName>
        <fullName evidence="11">Cytochrome P450</fullName>
    </recommendedName>
</protein>
<name>A0A6G1FAR1_9ORYZ</name>
<dbReference type="Gene3D" id="1.10.630.10">
    <property type="entry name" value="Cytochrome P450"/>
    <property type="match status" value="1"/>
</dbReference>
<dbReference type="InterPro" id="IPR036396">
    <property type="entry name" value="Cyt_P450_sf"/>
</dbReference>
<organism evidence="9 10">
    <name type="scientific">Oryza meyeriana var. granulata</name>
    <dbReference type="NCBI Taxonomy" id="110450"/>
    <lineage>
        <taxon>Eukaryota</taxon>
        <taxon>Viridiplantae</taxon>
        <taxon>Streptophyta</taxon>
        <taxon>Embryophyta</taxon>
        <taxon>Tracheophyta</taxon>
        <taxon>Spermatophyta</taxon>
        <taxon>Magnoliopsida</taxon>
        <taxon>Liliopsida</taxon>
        <taxon>Poales</taxon>
        <taxon>Poaceae</taxon>
        <taxon>BOP clade</taxon>
        <taxon>Oryzoideae</taxon>
        <taxon>Oryzeae</taxon>
        <taxon>Oryzinae</taxon>
        <taxon>Oryza</taxon>
        <taxon>Oryza meyeriana</taxon>
    </lineage>
</organism>
<dbReference type="PANTHER" id="PTHR47944">
    <property type="entry name" value="CYTOCHROME P450 98A9"/>
    <property type="match status" value="1"/>
</dbReference>
<dbReference type="InterPro" id="IPR001128">
    <property type="entry name" value="Cyt_P450"/>
</dbReference>
<evidence type="ECO:0000313" key="10">
    <source>
        <dbReference type="Proteomes" id="UP000479710"/>
    </source>
</evidence>
<feature type="non-terminal residue" evidence="9">
    <location>
        <position position="424"/>
    </location>
</feature>
<evidence type="ECO:0000256" key="6">
    <source>
        <dbReference type="ARBA" id="ARBA00023002"/>
    </source>
</evidence>
<dbReference type="CDD" id="cd20618">
    <property type="entry name" value="CYP71_clan"/>
    <property type="match status" value="1"/>
</dbReference>
<reference evidence="9 10" key="1">
    <citation type="submission" date="2019-11" db="EMBL/GenBank/DDBJ databases">
        <title>Whole genome sequence of Oryza granulata.</title>
        <authorList>
            <person name="Li W."/>
        </authorList>
    </citation>
    <scope>NUCLEOTIDE SEQUENCE [LARGE SCALE GENOMIC DNA]</scope>
    <source>
        <strain evidence="10">cv. Menghai</strain>
        <tissue evidence="9">Leaf</tissue>
    </source>
</reference>
<keyword evidence="7" id="KW-0408">Iron</keyword>
<dbReference type="OrthoDB" id="639466at2759"/>
<keyword evidence="3 8" id="KW-0812">Transmembrane</keyword>
<keyword evidence="5 8" id="KW-1133">Transmembrane helix</keyword>
<evidence type="ECO:0000256" key="2">
    <source>
        <dbReference type="ARBA" id="ARBA00022617"/>
    </source>
</evidence>
<dbReference type="PRINTS" id="PR00463">
    <property type="entry name" value="EP450I"/>
</dbReference>
<proteinExistence type="inferred from homology"/>
<evidence type="ECO:0008006" key="11">
    <source>
        <dbReference type="Google" id="ProtNLM"/>
    </source>
</evidence>
<dbReference type="Proteomes" id="UP000479710">
    <property type="component" value="Unassembled WGS sequence"/>
</dbReference>
<dbReference type="AlphaFoldDB" id="A0A6G1FAR1"/>
<dbReference type="GO" id="GO:0005506">
    <property type="term" value="F:iron ion binding"/>
    <property type="evidence" value="ECO:0007669"/>
    <property type="project" value="InterPro"/>
</dbReference>
<dbReference type="SUPFAM" id="SSF48264">
    <property type="entry name" value="Cytochrome P450"/>
    <property type="match status" value="1"/>
</dbReference>